<protein>
    <submittedName>
        <fullName evidence="2">Uncharacterized protein</fullName>
    </submittedName>
</protein>
<reference evidence="2 3" key="1">
    <citation type="journal article" date="2018" name="Nat. Ecol. Evol.">
        <title>Shark genomes provide insights into elasmobranch evolution and the origin of vertebrates.</title>
        <authorList>
            <person name="Hara Y"/>
            <person name="Yamaguchi K"/>
            <person name="Onimaru K"/>
            <person name="Kadota M"/>
            <person name="Koyanagi M"/>
            <person name="Keeley SD"/>
            <person name="Tatsumi K"/>
            <person name="Tanaka K"/>
            <person name="Motone F"/>
            <person name="Kageyama Y"/>
            <person name="Nozu R"/>
            <person name="Adachi N"/>
            <person name="Nishimura O"/>
            <person name="Nakagawa R"/>
            <person name="Tanegashima C"/>
            <person name="Kiyatake I"/>
            <person name="Matsumoto R"/>
            <person name="Murakumo K"/>
            <person name="Nishida K"/>
            <person name="Terakita A"/>
            <person name="Kuratani S"/>
            <person name="Sato K"/>
            <person name="Hyodo S Kuraku.S."/>
        </authorList>
    </citation>
    <scope>NUCLEOTIDE SEQUENCE [LARGE SCALE GENOMIC DNA]</scope>
</reference>
<evidence type="ECO:0000256" key="1">
    <source>
        <dbReference type="SAM" id="MobiDB-lite"/>
    </source>
</evidence>
<feature type="region of interest" description="Disordered" evidence="1">
    <location>
        <begin position="1"/>
        <end position="22"/>
    </location>
</feature>
<organism evidence="2 3">
    <name type="scientific">Chiloscyllium punctatum</name>
    <name type="common">Brownbanded bambooshark</name>
    <name type="synonym">Hemiscyllium punctatum</name>
    <dbReference type="NCBI Taxonomy" id="137246"/>
    <lineage>
        <taxon>Eukaryota</taxon>
        <taxon>Metazoa</taxon>
        <taxon>Chordata</taxon>
        <taxon>Craniata</taxon>
        <taxon>Vertebrata</taxon>
        <taxon>Chondrichthyes</taxon>
        <taxon>Elasmobranchii</taxon>
        <taxon>Galeomorphii</taxon>
        <taxon>Galeoidea</taxon>
        <taxon>Orectolobiformes</taxon>
        <taxon>Hemiscylliidae</taxon>
        <taxon>Chiloscyllium</taxon>
    </lineage>
</organism>
<comment type="caution">
    <text evidence="2">The sequence shown here is derived from an EMBL/GenBank/DDBJ whole genome shotgun (WGS) entry which is preliminary data.</text>
</comment>
<keyword evidence="3" id="KW-1185">Reference proteome</keyword>
<gene>
    <name evidence="2" type="ORF">chiPu_0002668</name>
</gene>
<sequence>MVTRSVTRERLSPWERGDRPTTAARPLSTARLVIGLEISEIEMWPGHCPWVRNIESSAENLYGQRGTRLRV</sequence>
<dbReference type="AlphaFoldDB" id="A0A401S1L8"/>
<name>A0A401S1L8_CHIPU</name>
<evidence type="ECO:0000313" key="3">
    <source>
        <dbReference type="Proteomes" id="UP000287033"/>
    </source>
</evidence>
<feature type="compositionally biased region" description="Basic and acidic residues" evidence="1">
    <location>
        <begin position="1"/>
        <end position="19"/>
    </location>
</feature>
<proteinExistence type="predicted"/>
<dbReference type="Proteomes" id="UP000287033">
    <property type="component" value="Unassembled WGS sequence"/>
</dbReference>
<evidence type="ECO:0000313" key="2">
    <source>
        <dbReference type="EMBL" id="GCC24268.1"/>
    </source>
</evidence>
<accession>A0A401S1L8</accession>
<dbReference type="EMBL" id="BEZZ01000052">
    <property type="protein sequence ID" value="GCC24268.1"/>
    <property type="molecule type" value="Genomic_DNA"/>
</dbReference>